<dbReference type="EMBL" id="MFJM01000048">
    <property type="protein sequence ID" value="OGG17102.1"/>
    <property type="molecule type" value="Genomic_DNA"/>
</dbReference>
<accession>A0A1F5ZY70</accession>
<feature type="transmembrane region" description="Helical" evidence="1">
    <location>
        <begin position="292"/>
        <end position="319"/>
    </location>
</feature>
<evidence type="ECO:0008006" key="4">
    <source>
        <dbReference type="Google" id="ProtNLM"/>
    </source>
</evidence>
<keyword evidence="1" id="KW-0472">Membrane</keyword>
<dbReference type="Proteomes" id="UP000176253">
    <property type="component" value="Unassembled WGS sequence"/>
</dbReference>
<feature type="transmembrane region" description="Helical" evidence="1">
    <location>
        <begin position="234"/>
        <end position="258"/>
    </location>
</feature>
<dbReference type="Gene3D" id="3.40.30.10">
    <property type="entry name" value="Glutaredoxin"/>
    <property type="match status" value="1"/>
</dbReference>
<organism evidence="2 3">
    <name type="scientific">Candidatus Gottesmanbacteria bacterium RIFCSPHIGHO2_02_FULL_39_14</name>
    <dbReference type="NCBI Taxonomy" id="1798383"/>
    <lineage>
        <taxon>Bacteria</taxon>
        <taxon>Candidatus Gottesmaniibacteriota</taxon>
    </lineage>
</organism>
<evidence type="ECO:0000313" key="3">
    <source>
        <dbReference type="Proteomes" id="UP000176253"/>
    </source>
</evidence>
<protein>
    <recommendedName>
        <fullName evidence="4">Thioredoxin domain-containing protein</fullName>
    </recommendedName>
</protein>
<dbReference type="STRING" id="1798383.A3D78_06405"/>
<evidence type="ECO:0000256" key="1">
    <source>
        <dbReference type="SAM" id="Phobius"/>
    </source>
</evidence>
<feature type="transmembrane region" description="Helical" evidence="1">
    <location>
        <begin position="339"/>
        <end position="361"/>
    </location>
</feature>
<keyword evidence="1" id="KW-0812">Transmembrane</keyword>
<name>A0A1F5ZY70_9BACT</name>
<evidence type="ECO:0000313" key="2">
    <source>
        <dbReference type="EMBL" id="OGG17102.1"/>
    </source>
</evidence>
<sequence length="399" mass="44969">MNNMRKIILVISLIFISFFFTDKLFAQTNQTVRLHFFSAQGCPHCAKEKIFLEKLKTRYPNLQTREYEITKNRNNLQLLTRVGDALYADVSGVPFTVVCKKYVSGYESSETTGAVIESFVKNSGECEDIVSDLLLESNQSQSRASQNQDIPENVKLPFFGLVRISDLSLPAFTLAVAFLDGFNPCAMWVLLFLISLLLGLKNRLRMFILGFTFILASGTVYFLFLSAWLNLFLFLGYIVWIRNIVGVVALVSGGYYLYDWYVNKSGLCKVTGGKKKRQVFDKLKKITSSGNFLLALAGIIALAFAVNLIELICSAGLPAVYTKVLTMSALPAWKYYGYLFFYILIFMLDDLIVFTGAMLTLHAFGLNTKYARYSHFFGGIIMLAIGLLMLFKPELLMFG</sequence>
<dbReference type="InterPro" id="IPR036249">
    <property type="entry name" value="Thioredoxin-like_sf"/>
</dbReference>
<gene>
    <name evidence="2" type="ORF">A3D78_06405</name>
</gene>
<reference evidence="2 3" key="1">
    <citation type="journal article" date="2016" name="Nat. Commun.">
        <title>Thousands of microbial genomes shed light on interconnected biogeochemical processes in an aquifer system.</title>
        <authorList>
            <person name="Anantharaman K."/>
            <person name="Brown C.T."/>
            <person name="Hug L.A."/>
            <person name="Sharon I."/>
            <person name="Castelle C.J."/>
            <person name="Probst A.J."/>
            <person name="Thomas B.C."/>
            <person name="Singh A."/>
            <person name="Wilkins M.J."/>
            <person name="Karaoz U."/>
            <person name="Brodie E.L."/>
            <person name="Williams K.H."/>
            <person name="Hubbard S.S."/>
            <person name="Banfield J.F."/>
        </authorList>
    </citation>
    <scope>NUCLEOTIDE SEQUENCE [LARGE SCALE GENOMIC DNA]</scope>
</reference>
<dbReference type="SUPFAM" id="SSF52833">
    <property type="entry name" value="Thioredoxin-like"/>
    <property type="match status" value="1"/>
</dbReference>
<keyword evidence="1" id="KW-1133">Transmembrane helix</keyword>
<dbReference type="AlphaFoldDB" id="A0A1F5ZY70"/>
<proteinExistence type="predicted"/>
<feature type="transmembrane region" description="Helical" evidence="1">
    <location>
        <begin position="207"/>
        <end position="228"/>
    </location>
</feature>
<feature type="transmembrane region" description="Helical" evidence="1">
    <location>
        <begin position="373"/>
        <end position="391"/>
    </location>
</feature>
<feature type="transmembrane region" description="Helical" evidence="1">
    <location>
        <begin position="171"/>
        <end position="200"/>
    </location>
</feature>
<comment type="caution">
    <text evidence="2">The sequence shown here is derived from an EMBL/GenBank/DDBJ whole genome shotgun (WGS) entry which is preliminary data.</text>
</comment>